<evidence type="ECO:0000313" key="2">
    <source>
        <dbReference type="EMBL" id="MET4577439.1"/>
    </source>
</evidence>
<comment type="caution">
    <text evidence="2">The sequence shown here is derived from an EMBL/GenBank/DDBJ whole genome shotgun (WGS) entry which is preliminary data.</text>
</comment>
<accession>A0ABV2Q8U3</accession>
<feature type="transmembrane region" description="Helical" evidence="1">
    <location>
        <begin position="85"/>
        <end position="106"/>
    </location>
</feature>
<name>A0ABV2Q8U3_9BURK</name>
<dbReference type="EMBL" id="JBEPSH010000005">
    <property type="protein sequence ID" value="MET4577439.1"/>
    <property type="molecule type" value="Genomic_DNA"/>
</dbReference>
<reference evidence="2 3" key="1">
    <citation type="submission" date="2024-06" db="EMBL/GenBank/DDBJ databases">
        <title>Sorghum-associated microbial communities from plants grown in Nebraska, USA.</title>
        <authorList>
            <person name="Schachtman D."/>
        </authorList>
    </citation>
    <scope>NUCLEOTIDE SEQUENCE [LARGE SCALE GENOMIC DNA]</scope>
    <source>
        <strain evidence="2 3">2709</strain>
    </source>
</reference>
<protein>
    <recommendedName>
        <fullName evidence="4">Iron uptake protein</fullName>
    </recommendedName>
</protein>
<keyword evidence="3" id="KW-1185">Reference proteome</keyword>
<keyword evidence="1" id="KW-1133">Transmembrane helix</keyword>
<keyword evidence="1" id="KW-0812">Transmembrane</keyword>
<sequence>MDVLEDMGWPKRFSFFLKNQSVRTVARLIVAVPLGYAATSLLVALLGAAGVLVGVPRVDAVVLSGMAAFLLYMVWILWSFSARSIALVYFIAFAVGLASAGLLWLLGMPGG</sequence>
<feature type="transmembrane region" description="Helical" evidence="1">
    <location>
        <begin position="60"/>
        <end position="78"/>
    </location>
</feature>
<proteinExistence type="predicted"/>
<keyword evidence="1" id="KW-0472">Membrane</keyword>
<organism evidence="2 3">
    <name type="scientific">Ottowia thiooxydans</name>
    <dbReference type="NCBI Taxonomy" id="219182"/>
    <lineage>
        <taxon>Bacteria</taxon>
        <taxon>Pseudomonadati</taxon>
        <taxon>Pseudomonadota</taxon>
        <taxon>Betaproteobacteria</taxon>
        <taxon>Burkholderiales</taxon>
        <taxon>Comamonadaceae</taxon>
        <taxon>Ottowia</taxon>
    </lineage>
</organism>
<gene>
    <name evidence="2" type="ORF">ABIE13_002550</name>
</gene>
<evidence type="ECO:0000313" key="3">
    <source>
        <dbReference type="Proteomes" id="UP001549320"/>
    </source>
</evidence>
<evidence type="ECO:0008006" key="4">
    <source>
        <dbReference type="Google" id="ProtNLM"/>
    </source>
</evidence>
<dbReference type="RefSeq" id="WP_354443839.1">
    <property type="nucleotide sequence ID" value="NZ_JBEPSH010000005.1"/>
</dbReference>
<dbReference type="Proteomes" id="UP001549320">
    <property type="component" value="Unassembled WGS sequence"/>
</dbReference>
<evidence type="ECO:0000256" key="1">
    <source>
        <dbReference type="SAM" id="Phobius"/>
    </source>
</evidence>
<feature type="transmembrane region" description="Helical" evidence="1">
    <location>
        <begin position="28"/>
        <end position="54"/>
    </location>
</feature>